<comment type="subcellular location">
    <subcellularLocation>
        <location evidence="1 11">Cell outer membrane</location>
        <topology evidence="1 11">Multi-pass membrane protein</topology>
    </subcellularLocation>
</comment>
<dbReference type="EMBL" id="PIUM01000001">
    <property type="protein sequence ID" value="PKU26427.1"/>
    <property type="molecule type" value="Genomic_DNA"/>
</dbReference>
<feature type="chain" id="PRO_5014736234" description="TonB-dependent receptor" evidence="13">
    <location>
        <begin position="23"/>
        <end position="710"/>
    </location>
</feature>
<evidence type="ECO:0000256" key="10">
    <source>
        <dbReference type="ARBA" id="ARBA00023237"/>
    </source>
</evidence>
<evidence type="ECO:0000256" key="4">
    <source>
        <dbReference type="ARBA" id="ARBA00022496"/>
    </source>
</evidence>
<keyword evidence="5 11" id="KW-0812">Transmembrane</keyword>
<keyword evidence="4" id="KW-0410">Iron transport</keyword>
<dbReference type="SUPFAM" id="SSF56935">
    <property type="entry name" value="Porins"/>
    <property type="match status" value="1"/>
</dbReference>
<evidence type="ECO:0000256" key="7">
    <source>
        <dbReference type="ARBA" id="ARBA00023065"/>
    </source>
</evidence>
<gene>
    <name evidence="16" type="ORF">CWS72_00830</name>
</gene>
<keyword evidence="8 12" id="KW-0798">TonB box</keyword>
<evidence type="ECO:0000259" key="14">
    <source>
        <dbReference type="Pfam" id="PF00593"/>
    </source>
</evidence>
<dbReference type="InterPro" id="IPR000531">
    <property type="entry name" value="Beta-barrel_TonB"/>
</dbReference>
<evidence type="ECO:0000256" key="5">
    <source>
        <dbReference type="ARBA" id="ARBA00022692"/>
    </source>
</evidence>
<evidence type="ECO:0000256" key="6">
    <source>
        <dbReference type="ARBA" id="ARBA00023004"/>
    </source>
</evidence>
<keyword evidence="10 11" id="KW-0998">Cell outer membrane</keyword>
<proteinExistence type="inferred from homology"/>
<name>A0A2N3Q1A4_9PROT</name>
<feature type="signal peptide" evidence="13">
    <location>
        <begin position="1"/>
        <end position="22"/>
    </location>
</feature>
<dbReference type="GO" id="GO:0009279">
    <property type="term" value="C:cell outer membrane"/>
    <property type="evidence" value="ECO:0007669"/>
    <property type="project" value="UniProtKB-SubCell"/>
</dbReference>
<evidence type="ECO:0000313" key="17">
    <source>
        <dbReference type="Proteomes" id="UP000233293"/>
    </source>
</evidence>
<dbReference type="InterPro" id="IPR039426">
    <property type="entry name" value="TonB-dep_rcpt-like"/>
</dbReference>
<evidence type="ECO:0000256" key="13">
    <source>
        <dbReference type="SAM" id="SignalP"/>
    </source>
</evidence>
<protein>
    <recommendedName>
        <fullName evidence="18">TonB-dependent receptor</fullName>
    </recommendedName>
</protein>
<dbReference type="CDD" id="cd01347">
    <property type="entry name" value="ligand_gated_channel"/>
    <property type="match status" value="1"/>
</dbReference>
<evidence type="ECO:0000256" key="9">
    <source>
        <dbReference type="ARBA" id="ARBA00023136"/>
    </source>
</evidence>
<comment type="similarity">
    <text evidence="11 12">Belongs to the TonB-dependent receptor family.</text>
</comment>
<dbReference type="PANTHER" id="PTHR32552">
    <property type="entry name" value="FERRICHROME IRON RECEPTOR-RELATED"/>
    <property type="match status" value="1"/>
</dbReference>
<dbReference type="InterPro" id="IPR012910">
    <property type="entry name" value="Plug_dom"/>
</dbReference>
<evidence type="ECO:0000256" key="2">
    <source>
        <dbReference type="ARBA" id="ARBA00022448"/>
    </source>
</evidence>
<accession>A0A2N3Q1A4</accession>
<reference evidence="17" key="1">
    <citation type="submission" date="2017-12" db="EMBL/GenBank/DDBJ databases">
        <title>Draft genome sequence of Telmatospirillum siberiense 26-4b1T, an acidotolerant peatland alphaproteobacterium potentially involved in sulfur cycling.</title>
        <authorList>
            <person name="Hausmann B."/>
            <person name="Pjevac P."/>
            <person name="Schreck K."/>
            <person name="Herbold C.W."/>
            <person name="Daims H."/>
            <person name="Wagner M."/>
            <person name="Pester M."/>
            <person name="Loy A."/>
        </authorList>
    </citation>
    <scope>NUCLEOTIDE SEQUENCE [LARGE SCALE GENOMIC DNA]</scope>
    <source>
        <strain evidence="17">26-4b1</strain>
    </source>
</reference>
<organism evidence="16 17">
    <name type="scientific">Telmatospirillum siberiense</name>
    <dbReference type="NCBI Taxonomy" id="382514"/>
    <lineage>
        <taxon>Bacteria</taxon>
        <taxon>Pseudomonadati</taxon>
        <taxon>Pseudomonadota</taxon>
        <taxon>Alphaproteobacteria</taxon>
        <taxon>Rhodospirillales</taxon>
        <taxon>Rhodospirillaceae</taxon>
        <taxon>Telmatospirillum</taxon>
    </lineage>
</organism>
<dbReference type="Gene3D" id="2.40.170.20">
    <property type="entry name" value="TonB-dependent receptor, beta-barrel domain"/>
    <property type="match status" value="1"/>
</dbReference>
<feature type="domain" description="TonB-dependent receptor plug" evidence="15">
    <location>
        <begin position="57"/>
        <end position="164"/>
    </location>
</feature>
<keyword evidence="2 11" id="KW-0813">Transport</keyword>
<evidence type="ECO:0000313" key="16">
    <source>
        <dbReference type="EMBL" id="PKU26427.1"/>
    </source>
</evidence>
<dbReference type="InterPro" id="IPR036942">
    <property type="entry name" value="Beta-barrel_TonB_sf"/>
</dbReference>
<evidence type="ECO:0000256" key="11">
    <source>
        <dbReference type="PROSITE-ProRule" id="PRU01360"/>
    </source>
</evidence>
<keyword evidence="9 11" id="KW-0472">Membrane</keyword>
<keyword evidence="7" id="KW-0406">Ion transport</keyword>
<keyword evidence="3 11" id="KW-1134">Transmembrane beta strand</keyword>
<keyword evidence="6" id="KW-0408">Iron</keyword>
<feature type="domain" description="TonB-dependent receptor-like beta-barrel" evidence="14">
    <location>
        <begin position="244"/>
        <end position="675"/>
    </location>
</feature>
<dbReference type="Proteomes" id="UP000233293">
    <property type="component" value="Unassembled WGS sequence"/>
</dbReference>
<evidence type="ECO:0000256" key="12">
    <source>
        <dbReference type="RuleBase" id="RU003357"/>
    </source>
</evidence>
<dbReference type="PANTHER" id="PTHR32552:SF81">
    <property type="entry name" value="TONB-DEPENDENT OUTER MEMBRANE RECEPTOR"/>
    <property type="match status" value="1"/>
</dbReference>
<dbReference type="Pfam" id="PF00593">
    <property type="entry name" value="TonB_dep_Rec_b-barrel"/>
    <property type="match status" value="1"/>
</dbReference>
<dbReference type="AlphaFoldDB" id="A0A2N3Q1A4"/>
<keyword evidence="17" id="KW-1185">Reference proteome</keyword>
<sequence>MKGISVAIVIAFIFINGSNAFSQQAPSLTDTPSSSQNATSDAIEDVVVTAERRETKLQTTPGSIAVIDQTRLQDAQINTLRDAKGLIPNVNIPGTFLTNSTQSYWFRGIGENDPYQDPAVGYYVDDVVSPRLIGSLGDLADAERVEVLVGPQGTLYGRNTNGGAVKVITKTPGDKAEVFGDIGGGDWGQFESHGYAGGAIVPGKAYASLSFSHAQNDGFSYNEVLRKDVMNKDVTSLRGKFRLTPSDDLDIRLSIDGGRDNSPSFFRTPVNRVGGYDPGLIDSERNPQGKLELGGTSLNITKDLNDAVTLKSITAARGFTESPIITDSDGLPSIINESSDKLFEKFYSQEFQAAANYDALNLVGGLFLYHEFYSTDRTVFASNVLEAGRLTTDSGALFGQGTYKITDQLSGIFGLRLTDEKRQNRYRVDTITATGTPTATRFNSSAAHTWYSLAPKAGVDYQWTPSVFQYATVTKGFKSGGYDRAVTTVLAATTAFAPEKVVTYETGVKTSWLDRRATANLALFYNDYKDLQLSIWNAAVNTYVRSNAEKAHSQGAELSTTLLLAKGLEWLNSAGFLIGKYDEAVGALGAGTNAKGNRLMNAPHWTLDSGLDYTLPLAIPGKLKTRADIKYQTSSFSNVANTPQVSIPSYAIVDLGISYTTEDNHWTLSGTAKNIFDQRPLQIGNYSPPGIWVATPYPPTTVFFKLAYHL</sequence>
<evidence type="ECO:0000256" key="3">
    <source>
        <dbReference type="ARBA" id="ARBA00022452"/>
    </source>
</evidence>
<dbReference type="GO" id="GO:0006826">
    <property type="term" value="P:iron ion transport"/>
    <property type="evidence" value="ECO:0007669"/>
    <property type="project" value="UniProtKB-KW"/>
</dbReference>
<dbReference type="PROSITE" id="PS52016">
    <property type="entry name" value="TONB_DEPENDENT_REC_3"/>
    <property type="match status" value="1"/>
</dbReference>
<evidence type="ECO:0000256" key="8">
    <source>
        <dbReference type="ARBA" id="ARBA00023077"/>
    </source>
</evidence>
<comment type="caution">
    <text evidence="16">The sequence shown here is derived from an EMBL/GenBank/DDBJ whole genome shotgun (WGS) entry which is preliminary data.</text>
</comment>
<evidence type="ECO:0000259" key="15">
    <source>
        <dbReference type="Pfam" id="PF07715"/>
    </source>
</evidence>
<keyword evidence="13" id="KW-0732">Signal</keyword>
<dbReference type="Pfam" id="PF07715">
    <property type="entry name" value="Plug"/>
    <property type="match status" value="1"/>
</dbReference>
<evidence type="ECO:0000256" key="1">
    <source>
        <dbReference type="ARBA" id="ARBA00004571"/>
    </source>
</evidence>
<evidence type="ECO:0008006" key="18">
    <source>
        <dbReference type="Google" id="ProtNLM"/>
    </source>
</evidence>